<keyword evidence="1" id="KW-0472">Membrane</keyword>
<dbReference type="Proteomes" id="UP000663828">
    <property type="component" value="Unassembled WGS sequence"/>
</dbReference>
<keyword evidence="1" id="KW-1133">Transmembrane helix</keyword>
<comment type="caution">
    <text evidence="2">The sequence shown here is derived from an EMBL/GenBank/DDBJ whole genome shotgun (WGS) entry which is preliminary data.</text>
</comment>
<evidence type="ECO:0000313" key="2">
    <source>
        <dbReference type="EMBL" id="CAF1241974.1"/>
    </source>
</evidence>
<evidence type="ECO:0000313" key="3">
    <source>
        <dbReference type="EMBL" id="CAF1613968.1"/>
    </source>
</evidence>
<dbReference type="EMBL" id="CAJNOJ010000173">
    <property type="protein sequence ID" value="CAF1241974.1"/>
    <property type="molecule type" value="Genomic_DNA"/>
</dbReference>
<dbReference type="Proteomes" id="UP000663852">
    <property type="component" value="Unassembled WGS sequence"/>
</dbReference>
<dbReference type="AlphaFoldDB" id="A0A814ZBR4"/>
<accession>A0A814ZBR4</accession>
<proteinExistence type="predicted"/>
<organism evidence="2 5">
    <name type="scientific">Adineta ricciae</name>
    <name type="common">Rotifer</name>
    <dbReference type="NCBI Taxonomy" id="249248"/>
    <lineage>
        <taxon>Eukaryota</taxon>
        <taxon>Metazoa</taxon>
        <taxon>Spiralia</taxon>
        <taxon>Gnathifera</taxon>
        <taxon>Rotifera</taxon>
        <taxon>Eurotatoria</taxon>
        <taxon>Bdelloidea</taxon>
        <taxon>Adinetida</taxon>
        <taxon>Adinetidae</taxon>
        <taxon>Adineta</taxon>
    </lineage>
</organism>
<evidence type="ECO:0000313" key="4">
    <source>
        <dbReference type="Proteomes" id="UP000663828"/>
    </source>
</evidence>
<evidence type="ECO:0000256" key="1">
    <source>
        <dbReference type="SAM" id="Phobius"/>
    </source>
</evidence>
<keyword evidence="1" id="KW-0812">Transmembrane</keyword>
<protein>
    <submittedName>
        <fullName evidence="2">Uncharacterized protein</fullName>
    </submittedName>
</protein>
<feature type="transmembrane region" description="Helical" evidence="1">
    <location>
        <begin position="148"/>
        <end position="171"/>
    </location>
</feature>
<gene>
    <name evidence="2" type="ORF">EDS130_LOCUS27508</name>
    <name evidence="3" type="ORF">XAT740_LOCUS49295</name>
</gene>
<sequence length="263" mass="29771">MGQAYCSCPIPELYFPSFDQQVKILELQKDINEVFSYVVSITQKVGGQLGIPPQVFSLIGILSNQQEIKKALLWAKIEARLAETAVSQLNAKIFAIKHRLDILQNPNITKECRQLEIVPAIHSSDEILYLFGDKSYVFFRSPVATMPYLAAFLAVYNVILQIAIGIIPNSYGGVEEQRRKEEVRQLINQYKSAFWVSRFAVIETVTVGQGTEWNSDDGAVIDAYNRKEDEEMQKCGCSEGKTRYMAALRSTYEAYFATILQPF</sequence>
<name>A0A814ZBR4_ADIRI</name>
<reference evidence="2" key="1">
    <citation type="submission" date="2021-02" db="EMBL/GenBank/DDBJ databases">
        <authorList>
            <person name="Nowell W R."/>
        </authorList>
    </citation>
    <scope>NUCLEOTIDE SEQUENCE</scope>
</reference>
<evidence type="ECO:0000313" key="5">
    <source>
        <dbReference type="Proteomes" id="UP000663852"/>
    </source>
</evidence>
<dbReference type="EMBL" id="CAJNOR010007264">
    <property type="protein sequence ID" value="CAF1613968.1"/>
    <property type="molecule type" value="Genomic_DNA"/>
</dbReference>
<keyword evidence="4" id="KW-1185">Reference proteome</keyword>